<name>A0A1M6AD09_9FLAO</name>
<dbReference type="SUPFAM" id="SSF54909">
    <property type="entry name" value="Dimeric alpha+beta barrel"/>
    <property type="match status" value="1"/>
</dbReference>
<organism evidence="1 2">
    <name type="scientific">Aquimarina spongiae</name>
    <dbReference type="NCBI Taxonomy" id="570521"/>
    <lineage>
        <taxon>Bacteria</taxon>
        <taxon>Pseudomonadati</taxon>
        <taxon>Bacteroidota</taxon>
        <taxon>Flavobacteriia</taxon>
        <taxon>Flavobacteriales</taxon>
        <taxon>Flavobacteriaceae</taxon>
        <taxon>Aquimarina</taxon>
    </lineage>
</organism>
<dbReference type="OrthoDB" id="8909581at2"/>
<gene>
    <name evidence="1" type="ORF">SAMN04488508_101231</name>
</gene>
<dbReference type="PANTHER" id="PTHR40257:SF1">
    <property type="entry name" value="DUF1330 DOMAIN-CONTAINING PROTEIN"/>
    <property type="match status" value="1"/>
</dbReference>
<evidence type="ECO:0000313" key="2">
    <source>
        <dbReference type="Proteomes" id="UP000184432"/>
    </source>
</evidence>
<evidence type="ECO:0000313" key="1">
    <source>
        <dbReference type="EMBL" id="SHI34375.1"/>
    </source>
</evidence>
<dbReference type="RefSeq" id="WP_084549350.1">
    <property type="nucleotide sequence ID" value="NZ_FQYP01000001.1"/>
</dbReference>
<keyword evidence="2" id="KW-1185">Reference proteome</keyword>
<dbReference type="Proteomes" id="UP000184432">
    <property type="component" value="Unassembled WGS sequence"/>
</dbReference>
<proteinExistence type="predicted"/>
<dbReference type="InterPro" id="IPR011008">
    <property type="entry name" value="Dimeric_a/b-barrel"/>
</dbReference>
<accession>A0A1M6AD09</accession>
<dbReference type="Gene3D" id="3.30.70.100">
    <property type="match status" value="1"/>
</dbReference>
<reference evidence="2" key="1">
    <citation type="submission" date="2016-11" db="EMBL/GenBank/DDBJ databases">
        <authorList>
            <person name="Varghese N."/>
            <person name="Submissions S."/>
        </authorList>
    </citation>
    <scope>NUCLEOTIDE SEQUENCE [LARGE SCALE GENOMIC DNA]</scope>
    <source>
        <strain evidence="2">DSM 22623</strain>
    </source>
</reference>
<dbReference type="PANTHER" id="PTHR40257">
    <property type="match status" value="1"/>
</dbReference>
<protein>
    <recommendedName>
        <fullName evidence="3">DUF1330 domain-containing protein</fullName>
    </recommendedName>
</protein>
<dbReference type="AlphaFoldDB" id="A0A1M6AD09"/>
<sequence>MSQSYIEVTPEKFKEFIDFEIEGPFQMLNLLKFKEKVNETGTSGAEAYLEYMKAATPFFQDSKAKIIFNGKPMFNIIGPENHLEWDKVLIVEYASKQDFLGMITKEGYPGHLRTRALEDSRLILCTS</sequence>
<dbReference type="EMBL" id="FQYP01000001">
    <property type="protein sequence ID" value="SHI34375.1"/>
    <property type="molecule type" value="Genomic_DNA"/>
</dbReference>
<evidence type="ECO:0008006" key="3">
    <source>
        <dbReference type="Google" id="ProtNLM"/>
    </source>
</evidence>
<dbReference type="STRING" id="570521.SAMN04488508_101231"/>